<dbReference type="OrthoDB" id="9758229at2"/>
<feature type="transmembrane region" description="Helical" evidence="2">
    <location>
        <begin position="12"/>
        <end position="30"/>
    </location>
</feature>
<feature type="transmembrane region" description="Helical" evidence="2">
    <location>
        <begin position="449"/>
        <end position="469"/>
    </location>
</feature>
<dbReference type="Proteomes" id="UP000253370">
    <property type="component" value="Unassembled WGS sequence"/>
</dbReference>
<keyword evidence="8" id="KW-1185">Reference proteome</keyword>
<accession>A0A365UD54</accession>
<dbReference type="PANTHER" id="PTHR36153:SF1">
    <property type="entry name" value="TYPE VI SECRETION SYSTEM COMPONENT TSSM1"/>
    <property type="match status" value="1"/>
</dbReference>
<keyword evidence="2" id="KW-0472">Membrane</keyword>
<organism evidence="7 8">
    <name type="scientific">Rhodosalinus halophilus</name>
    <dbReference type="NCBI Taxonomy" id="2259333"/>
    <lineage>
        <taxon>Bacteria</taxon>
        <taxon>Pseudomonadati</taxon>
        <taxon>Pseudomonadota</taxon>
        <taxon>Alphaproteobacteria</taxon>
        <taxon>Rhodobacterales</taxon>
        <taxon>Paracoccaceae</taxon>
        <taxon>Rhodosalinus</taxon>
    </lineage>
</organism>
<dbReference type="InterPro" id="IPR010623">
    <property type="entry name" value="IcmF_C"/>
</dbReference>
<evidence type="ECO:0000259" key="5">
    <source>
        <dbReference type="Pfam" id="PF14331"/>
    </source>
</evidence>
<dbReference type="InterPro" id="IPR025743">
    <property type="entry name" value="TssM1_N"/>
</dbReference>
<dbReference type="SUPFAM" id="SSF52540">
    <property type="entry name" value="P-loop containing nucleoside triphosphate hydrolases"/>
    <property type="match status" value="1"/>
</dbReference>
<dbReference type="InterPro" id="IPR048677">
    <property type="entry name" value="TssM1_hel"/>
</dbReference>
<dbReference type="Pfam" id="PF06761">
    <property type="entry name" value="IcmF-related"/>
    <property type="match status" value="1"/>
</dbReference>
<dbReference type="Pfam" id="PF14331">
    <property type="entry name" value="IcmF-related_N"/>
    <property type="match status" value="1"/>
</dbReference>
<protein>
    <submittedName>
        <fullName evidence="7">Type VI secretion system membrane subunit TssM</fullName>
    </submittedName>
</protein>
<feature type="domain" description="Type VI secretion system component TssM1 N-terminal" evidence="5">
    <location>
        <begin position="199"/>
        <end position="457"/>
    </location>
</feature>
<dbReference type="NCBIfam" id="TIGR03348">
    <property type="entry name" value="VI_IcmF"/>
    <property type="match status" value="1"/>
</dbReference>
<proteinExistence type="predicted"/>
<evidence type="ECO:0000256" key="2">
    <source>
        <dbReference type="SAM" id="Phobius"/>
    </source>
</evidence>
<dbReference type="Pfam" id="PF06744">
    <property type="entry name" value="IcmF_C"/>
    <property type="match status" value="1"/>
</dbReference>
<dbReference type="EMBL" id="QNTQ01000001">
    <property type="protein sequence ID" value="RBI87380.1"/>
    <property type="molecule type" value="Genomic_DNA"/>
</dbReference>
<comment type="caution">
    <text evidence="7">The sequence shown here is derived from an EMBL/GenBank/DDBJ whole genome shotgun (WGS) entry which is preliminary data.</text>
</comment>
<evidence type="ECO:0000259" key="3">
    <source>
        <dbReference type="Pfam" id="PF06744"/>
    </source>
</evidence>
<dbReference type="InterPro" id="IPR027417">
    <property type="entry name" value="P-loop_NTPase"/>
</dbReference>
<feature type="domain" description="Type VI secretion system IcmF C-terminal" evidence="3">
    <location>
        <begin position="1073"/>
        <end position="1179"/>
    </location>
</feature>
<keyword evidence="2" id="KW-0812">Transmembrane</keyword>
<sequence>MMRRVLSALGSGIGIVVIVTLILSLCLWVFGPLLGFGEARPFESVAGRLAGLAVMWILALLAVLALLLSGRKRDAQLAEDIVNTPAEPAAVEEEDDGAVASELSEMRDKLRRALASLRKSRLGRRHLYELPWYVLIGPPGAGKTTAIVNSGLQFPLAEEMGKSAVGGVGGTRNCDWWFTDGAVLVDTAGRYSTQDSDARADNAAWLGFLKLLKKHRPRQPINGAIIAISLSDLSMQDEITQKAHAAALRRRLQELRETLGVRFPVYVLFTKADLIAGFSETFEKLGKEERAQVWGFTLPLDGGRGESSPIAGFDEEFGLLLERLNRQSLDRMEGESDPQRRSLIAGFPQQVASLRGLARDFLSQLFQENRYEHRQMLRGVYFTSGTQEGTPIDRLMMGMARSFGIGRQAIGTGQGAGRSYFLTRLLDGVIFREAGLVSADDRAERRYRWIKRGAIAATVLLAIAVGTLWTRSYLGNRALAQAAEERIARYQQAVAQIPSNPVADSDLPLVVEPLNILRDLARAPVTTAGLDPSALGWGLSQERVIANEARLAYRAALNQHFLPRLLLRLEEQMQSNVNNPDVLFETLKVYLMLGQAGPLNADLIREWSAVDAQLAYPGPNRAELREDIAGHLDALLSAPMERIDLNKDMVDHVRGVLAQTQPSQRVYNGILASPAARDLPEWRITDIGGPAVTRAMVRSSGKPLSEGIEGIFTYEGFHDVFLNEALGVAQRIQRDSWVLGPENEVAQNEQALMAISRDVLGLYYNDYIKRYDQLLGDLDIVPLESLSHAVEVTNILSGPTSPIVNILEAVARETRLTAEPETQVPGGDAAEAAGGTIAGSGQVTSRLSPRARLFMEAMSAGAAARGEEAEKPGAYVEQRFEWLHRLVAEQDGAPSQLDEMIGTLTEVYQQLNRMSFAGGTASGTDEELTALARFRAASARLSGPMERWSKQISVGSAGIAADGTRAGINSAWQSQVLPLCERVVGNSYPFNPRARADASIKDFSTLFAPGGLIDSFYRDNLAKYVDTSTRPWSWKAVGGTDLGISQAVLTEIQRAAEIRDAFFSAGTAPQISFQVTPEALDPQARSVALEIDGQTVEFSHSDGQPRPVAVTWPGAVGLARIGFQPPASNSESTLSRDGPWAWFRLLDAAEVRNTNVSDRKRLIFRVGGRIAIFQLQSGSVLNPFSLPALTNFSCPKTF</sequence>
<dbReference type="InterPro" id="IPR009612">
    <property type="entry name" value="IcmF-rel"/>
</dbReference>
<evidence type="ECO:0000256" key="1">
    <source>
        <dbReference type="SAM" id="MobiDB-lite"/>
    </source>
</evidence>
<evidence type="ECO:0000259" key="4">
    <source>
        <dbReference type="Pfam" id="PF06761"/>
    </source>
</evidence>
<dbReference type="InterPro" id="IPR017731">
    <property type="entry name" value="TssM1-like"/>
</dbReference>
<gene>
    <name evidence="7" type="primary">icmF</name>
    <name evidence="7" type="ORF">DRV85_00105</name>
</gene>
<reference evidence="7 8" key="1">
    <citation type="submission" date="2018-07" db="EMBL/GenBank/DDBJ databases">
        <title>Rhodosalinus sp. strain E84T genomic sequence and assembly.</title>
        <authorList>
            <person name="Liu Z.-W."/>
            <person name="Lu D.-C."/>
        </authorList>
    </citation>
    <scope>NUCLEOTIDE SEQUENCE [LARGE SCALE GENOMIC DNA]</scope>
    <source>
        <strain evidence="7 8">E84</strain>
    </source>
</reference>
<evidence type="ECO:0000313" key="8">
    <source>
        <dbReference type="Proteomes" id="UP000253370"/>
    </source>
</evidence>
<dbReference type="AlphaFoldDB" id="A0A365UD54"/>
<evidence type="ECO:0000313" key="7">
    <source>
        <dbReference type="EMBL" id="RBI87380.1"/>
    </source>
</evidence>
<evidence type="ECO:0000259" key="6">
    <source>
        <dbReference type="Pfam" id="PF21070"/>
    </source>
</evidence>
<dbReference type="Pfam" id="PF21070">
    <property type="entry name" value="IcmF_helical"/>
    <property type="match status" value="1"/>
</dbReference>
<feature type="region of interest" description="Disordered" evidence="1">
    <location>
        <begin position="818"/>
        <end position="844"/>
    </location>
</feature>
<feature type="domain" description="IcmF-related" evidence="4">
    <location>
        <begin position="512"/>
        <end position="815"/>
    </location>
</feature>
<name>A0A365UD54_9RHOB</name>
<keyword evidence="2" id="KW-1133">Transmembrane helix</keyword>
<dbReference type="PANTHER" id="PTHR36153">
    <property type="entry name" value="INNER MEMBRANE PROTEIN-RELATED"/>
    <property type="match status" value="1"/>
</dbReference>
<feature type="domain" description="Type VI secretion system component TssM1 helical" evidence="6">
    <location>
        <begin position="966"/>
        <end position="1068"/>
    </location>
</feature>
<feature type="transmembrane region" description="Helical" evidence="2">
    <location>
        <begin position="50"/>
        <end position="68"/>
    </location>
</feature>
<dbReference type="InterPro" id="IPR053156">
    <property type="entry name" value="T6SS_TssM-like"/>
</dbReference>
<dbReference type="CDD" id="cd00882">
    <property type="entry name" value="Ras_like_GTPase"/>
    <property type="match status" value="1"/>
</dbReference>